<dbReference type="PANTHER" id="PTHR30040:SF2">
    <property type="entry name" value="FAD:PROTEIN FMN TRANSFERASE"/>
    <property type="match status" value="1"/>
</dbReference>
<dbReference type="SUPFAM" id="SSF143631">
    <property type="entry name" value="ApbE-like"/>
    <property type="match status" value="1"/>
</dbReference>
<dbReference type="OrthoDB" id="3728306at2"/>
<reference evidence="11 12" key="1">
    <citation type="submission" date="2018-10" db="EMBL/GenBank/DDBJ databases">
        <authorList>
            <person name="Li J."/>
        </authorList>
    </citation>
    <scope>NUCLEOTIDE SEQUENCE [LARGE SCALE GENOMIC DNA]</scope>
    <source>
        <strain evidence="11 12">ZD1-4</strain>
    </source>
</reference>
<dbReference type="PANTHER" id="PTHR30040">
    <property type="entry name" value="THIAMINE BIOSYNTHESIS LIPOPROTEIN APBE"/>
    <property type="match status" value="1"/>
</dbReference>
<evidence type="ECO:0000256" key="2">
    <source>
        <dbReference type="ARBA" id="ARBA00011955"/>
    </source>
</evidence>
<organism evidence="11 12">
    <name type="scientific">Mycetocola zhadangensis</name>
    <dbReference type="NCBI Taxonomy" id="1164595"/>
    <lineage>
        <taxon>Bacteria</taxon>
        <taxon>Bacillati</taxon>
        <taxon>Actinomycetota</taxon>
        <taxon>Actinomycetes</taxon>
        <taxon>Micrococcales</taxon>
        <taxon>Microbacteriaceae</taxon>
        <taxon>Mycetocola</taxon>
    </lineage>
</organism>
<dbReference type="InterPro" id="IPR024932">
    <property type="entry name" value="ApbE"/>
</dbReference>
<dbReference type="GO" id="GO:0046872">
    <property type="term" value="F:metal ion binding"/>
    <property type="evidence" value="ECO:0007669"/>
    <property type="project" value="UniProtKB-KW"/>
</dbReference>
<evidence type="ECO:0000256" key="5">
    <source>
        <dbReference type="ARBA" id="ARBA00022679"/>
    </source>
</evidence>
<dbReference type="AlphaFoldDB" id="A0A3L7ITP1"/>
<evidence type="ECO:0000256" key="7">
    <source>
        <dbReference type="ARBA" id="ARBA00022827"/>
    </source>
</evidence>
<keyword evidence="7" id="KW-0274">FAD</keyword>
<accession>A0A3L7ITP1</accession>
<name>A0A3L7ITP1_9MICO</name>
<comment type="catalytic activity">
    <reaction evidence="10">
        <text>L-threonyl-[protein] + FAD = FMN-L-threonyl-[protein] + AMP + H(+)</text>
        <dbReference type="Rhea" id="RHEA:36847"/>
        <dbReference type="Rhea" id="RHEA-COMP:11060"/>
        <dbReference type="Rhea" id="RHEA-COMP:11061"/>
        <dbReference type="ChEBI" id="CHEBI:15378"/>
        <dbReference type="ChEBI" id="CHEBI:30013"/>
        <dbReference type="ChEBI" id="CHEBI:57692"/>
        <dbReference type="ChEBI" id="CHEBI:74257"/>
        <dbReference type="ChEBI" id="CHEBI:456215"/>
        <dbReference type="EC" id="2.7.1.180"/>
    </reaction>
</comment>
<gene>
    <name evidence="11" type="ORF">D9V28_14085</name>
</gene>
<keyword evidence="8" id="KW-0460">Magnesium</keyword>
<evidence type="ECO:0000256" key="9">
    <source>
        <dbReference type="ARBA" id="ARBA00031306"/>
    </source>
</evidence>
<evidence type="ECO:0000256" key="1">
    <source>
        <dbReference type="ARBA" id="ARBA00001946"/>
    </source>
</evidence>
<dbReference type="Pfam" id="PF02424">
    <property type="entry name" value="ApbE"/>
    <property type="match status" value="1"/>
</dbReference>
<protein>
    <recommendedName>
        <fullName evidence="3">FAD:protein FMN transferase</fullName>
        <ecNumber evidence="2">2.7.1.180</ecNumber>
    </recommendedName>
    <alternativeName>
        <fullName evidence="9">Flavin transferase</fullName>
    </alternativeName>
</protein>
<dbReference type="Proteomes" id="UP000282460">
    <property type="component" value="Unassembled WGS sequence"/>
</dbReference>
<dbReference type="InterPro" id="IPR003374">
    <property type="entry name" value="ApbE-like_sf"/>
</dbReference>
<evidence type="ECO:0000256" key="3">
    <source>
        <dbReference type="ARBA" id="ARBA00016337"/>
    </source>
</evidence>
<keyword evidence="5 11" id="KW-0808">Transferase</keyword>
<comment type="cofactor">
    <cofactor evidence="1">
        <name>Mg(2+)</name>
        <dbReference type="ChEBI" id="CHEBI:18420"/>
    </cofactor>
</comment>
<evidence type="ECO:0000256" key="4">
    <source>
        <dbReference type="ARBA" id="ARBA00022630"/>
    </source>
</evidence>
<proteinExistence type="predicted"/>
<evidence type="ECO:0000313" key="12">
    <source>
        <dbReference type="Proteomes" id="UP000282460"/>
    </source>
</evidence>
<evidence type="ECO:0000256" key="10">
    <source>
        <dbReference type="ARBA" id="ARBA00048540"/>
    </source>
</evidence>
<evidence type="ECO:0000256" key="6">
    <source>
        <dbReference type="ARBA" id="ARBA00022723"/>
    </source>
</evidence>
<dbReference type="Gene3D" id="3.10.520.10">
    <property type="entry name" value="ApbE-like domains"/>
    <property type="match status" value="1"/>
</dbReference>
<dbReference type="EMBL" id="RCWJ01000004">
    <property type="protein sequence ID" value="RLQ81573.1"/>
    <property type="molecule type" value="Genomic_DNA"/>
</dbReference>
<sequence>MFDAIGTRWQIDTADPLSSTLRVGIADLIDDFDRTWSRFRPDSLVADVARSSGTFDLGADAPAIFALYRRLHDVTDGAVSPFVGGRLDALGYDANYSFTQRGIPSPAPVWDEVALLVGTRLTTTRPVSIDIGAAGKGYLVDRVAELLHSAGHTAFTVDASGDLVHSGEPIRVALEHPFDPALAIGVLTLGGGALCASATNRRVWSNGLHHVIDGRTGQPTRSVSATWATAADAATADGAATALFFTTPSELSAALPIQGLRMFTDGSVEYSAGFAAELFR</sequence>
<keyword evidence="4" id="KW-0285">Flavoprotein</keyword>
<keyword evidence="6" id="KW-0479">Metal-binding</keyword>
<evidence type="ECO:0000313" key="11">
    <source>
        <dbReference type="EMBL" id="RLQ81573.1"/>
    </source>
</evidence>
<dbReference type="GO" id="GO:0016740">
    <property type="term" value="F:transferase activity"/>
    <property type="evidence" value="ECO:0007669"/>
    <property type="project" value="UniProtKB-KW"/>
</dbReference>
<evidence type="ECO:0000256" key="8">
    <source>
        <dbReference type="ARBA" id="ARBA00022842"/>
    </source>
</evidence>
<comment type="caution">
    <text evidence="11">The sequence shown here is derived from an EMBL/GenBank/DDBJ whole genome shotgun (WGS) entry which is preliminary data.</text>
</comment>
<keyword evidence="12" id="KW-1185">Reference proteome</keyword>
<dbReference type="EC" id="2.7.1.180" evidence="2"/>